<evidence type="ECO:0000256" key="1">
    <source>
        <dbReference type="SAM" id="Phobius"/>
    </source>
</evidence>
<evidence type="ECO:0000313" key="3">
    <source>
        <dbReference type="Proteomes" id="UP000191901"/>
    </source>
</evidence>
<dbReference type="GO" id="GO:0016491">
    <property type="term" value="F:oxidoreductase activity"/>
    <property type="evidence" value="ECO:0007669"/>
    <property type="project" value="UniProtKB-KW"/>
</dbReference>
<dbReference type="PDBsum" id="6KMX"/>
<dbReference type="EMBL" id="CP021983">
    <property type="protein sequence ID" value="ASC70164.1"/>
    <property type="molecule type" value="Genomic_DNA"/>
</dbReference>
<keyword evidence="1" id="KW-0472">Membrane</keyword>
<keyword evidence="2" id="KW-0560">Oxidoreductase</keyword>
<reference evidence="2 3" key="1">
    <citation type="journal article" date="2016" name="Biochim. Biophys. Acta">
        <title>Characterization of red-shifted phycobilisomes isolated from the chlorophyll f-containing cyanobacterium Halomicronema hongdechloris.</title>
        <authorList>
            <person name="Li Y."/>
            <person name="Lin Y."/>
            <person name="Garvey C.J."/>
            <person name="Birch D."/>
            <person name="Corkery R.W."/>
            <person name="Loughlin P.C."/>
            <person name="Scheer H."/>
            <person name="Willows R.D."/>
            <person name="Chen M."/>
        </authorList>
    </citation>
    <scope>NUCLEOTIDE SEQUENCE [LARGE SCALE GENOMIC DNA]</scope>
    <source>
        <strain evidence="2 3">C2206</strain>
    </source>
</reference>
<reference evidence="4" key="2">
    <citation type="journal article" date="2020" name="Nat. Commun.">
        <title>Structural basis for the adaptation and function of chlorophyll f in photosystem I.</title>
        <authorList>
            <person name="Kato K."/>
            <person name="Shinoda T."/>
            <person name="Nagao R."/>
            <person name="Akimoto S."/>
            <person name="Suzuki T."/>
            <person name="Dohmae N."/>
            <person name="Chen M."/>
            <person name="Allakhverdiev S.I."/>
            <person name="Shen J.R."/>
            <person name="Akita F."/>
            <person name="Miyazaki N."/>
            <person name="Tomo T."/>
        </authorList>
    </citation>
    <scope>STRUCTURE BY ELECTRON MICROSCOPY (2.41 ANGSTROMS)</scope>
</reference>
<dbReference type="PDB" id="6KMX">
    <property type="method" value="EM"/>
    <property type="resolution" value="2.41 A"/>
    <property type="chains" value="aI/bI/cI=1-63"/>
</dbReference>
<keyword evidence="4" id="KW-0002">3D-structure</keyword>
<keyword evidence="1" id="KW-0812">Transmembrane</keyword>
<proteinExistence type="evidence at protein level"/>
<dbReference type="STRING" id="1641165.XM38_05010"/>
<dbReference type="SUPFAM" id="SSF81540">
    <property type="entry name" value="Subunit VIII of photosystem I reaction centre, PsaI"/>
    <property type="match status" value="1"/>
</dbReference>
<dbReference type="EMDB" id="EMD-0727"/>
<evidence type="ECO:0000313" key="2">
    <source>
        <dbReference type="EMBL" id="ASC70164.1"/>
    </source>
</evidence>
<dbReference type="InterPro" id="IPR036357">
    <property type="entry name" value="PSI_PsaI_sf"/>
</dbReference>
<accession>A0A1Z3HIL5</accession>
<keyword evidence="3" id="KW-1185">Reference proteome</keyword>
<dbReference type="AlphaFoldDB" id="A0A1Z3HIL5"/>
<feature type="transmembrane region" description="Helical" evidence="1">
    <location>
        <begin position="15"/>
        <end position="40"/>
    </location>
</feature>
<sequence length="63" mass="7134">MADMTQLTGAYAAPWLPWIMIPLIFYILPFPIFAIIFLWIEREGNGVNDMGGEPMKSDGNYPV</sequence>
<dbReference type="KEGG" id="hhg:XM38_010940"/>
<keyword evidence="1" id="KW-1133">Transmembrane helix</keyword>
<dbReference type="GO" id="GO:0009522">
    <property type="term" value="C:photosystem I"/>
    <property type="evidence" value="ECO:0007669"/>
    <property type="project" value="InterPro"/>
</dbReference>
<dbReference type="SMR" id="A0A1Z3HIL5"/>
<protein>
    <submittedName>
        <fullName evidence="2">Photosystem I reaction center subunit VIII</fullName>
        <ecNumber evidence="2">1.97.1.12</ecNumber>
    </submittedName>
</protein>
<dbReference type="Proteomes" id="UP000191901">
    <property type="component" value="Chromosome"/>
</dbReference>
<dbReference type="EC" id="1.97.1.12" evidence="2"/>
<organism evidence="2 3">
    <name type="scientific">Halomicronema hongdechloris C2206</name>
    <dbReference type="NCBI Taxonomy" id="1641165"/>
    <lineage>
        <taxon>Bacteria</taxon>
        <taxon>Bacillati</taxon>
        <taxon>Cyanobacteriota</taxon>
        <taxon>Cyanophyceae</taxon>
        <taxon>Nodosilineales</taxon>
        <taxon>Nodosilineaceae</taxon>
        <taxon>Halomicronema</taxon>
    </lineage>
</organism>
<gene>
    <name evidence="2" type="primary">psaI_2</name>
    <name evidence="2" type="ORF">XM38_010940</name>
</gene>
<dbReference type="RefSeq" id="WP_080806401.1">
    <property type="nucleotide sequence ID" value="NZ_CP021983.2"/>
</dbReference>
<name>A0A1Z3HIL5_9CYAN</name>
<dbReference type="GO" id="GO:0015979">
    <property type="term" value="P:photosynthesis"/>
    <property type="evidence" value="ECO:0007669"/>
    <property type="project" value="InterPro"/>
</dbReference>
<evidence type="ECO:0007829" key="4">
    <source>
        <dbReference type="PDB" id="6KMX"/>
    </source>
</evidence>